<name>A0ABQ2XSH9_9ACTN</name>
<sequence length="57" mass="6384">MRRAARGQPRLPASRAPDGYGRTPLTGPRGHARTPDTRVSPCPPVRPWSRKPEKDIR</sequence>
<accession>A0ABQ2XSH9</accession>
<keyword evidence="3" id="KW-1185">Reference proteome</keyword>
<feature type="region of interest" description="Disordered" evidence="1">
    <location>
        <begin position="1"/>
        <end position="57"/>
    </location>
</feature>
<comment type="caution">
    <text evidence="2">The sequence shown here is derived from an EMBL/GenBank/DDBJ whole genome shotgun (WGS) entry which is preliminary data.</text>
</comment>
<evidence type="ECO:0000313" key="3">
    <source>
        <dbReference type="Proteomes" id="UP000617743"/>
    </source>
</evidence>
<reference evidence="3" key="1">
    <citation type="journal article" date="2019" name="Int. J. Syst. Evol. Microbiol.">
        <title>The Global Catalogue of Microorganisms (GCM) 10K type strain sequencing project: providing services to taxonomists for standard genome sequencing and annotation.</title>
        <authorList>
            <consortium name="The Broad Institute Genomics Platform"/>
            <consortium name="The Broad Institute Genome Sequencing Center for Infectious Disease"/>
            <person name="Wu L."/>
            <person name="Ma J."/>
        </authorList>
    </citation>
    <scope>NUCLEOTIDE SEQUENCE [LARGE SCALE GENOMIC DNA]</scope>
    <source>
        <strain evidence="3">JCM 4866</strain>
    </source>
</reference>
<dbReference type="Proteomes" id="UP000617743">
    <property type="component" value="Unassembled WGS sequence"/>
</dbReference>
<evidence type="ECO:0000256" key="1">
    <source>
        <dbReference type="SAM" id="MobiDB-lite"/>
    </source>
</evidence>
<evidence type="ECO:0000313" key="2">
    <source>
        <dbReference type="EMBL" id="GGX29894.1"/>
    </source>
</evidence>
<organism evidence="2 3">
    <name type="scientific">Streptomyces lomondensis</name>
    <dbReference type="NCBI Taxonomy" id="68229"/>
    <lineage>
        <taxon>Bacteria</taxon>
        <taxon>Bacillati</taxon>
        <taxon>Actinomycetota</taxon>
        <taxon>Actinomycetes</taxon>
        <taxon>Kitasatosporales</taxon>
        <taxon>Streptomycetaceae</taxon>
        <taxon>Streptomyces</taxon>
    </lineage>
</organism>
<proteinExistence type="predicted"/>
<gene>
    <name evidence="2" type="ORF">GCM10010383_70610</name>
</gene>
<dbReference type="EMBL" id="BMWC01000015">
    <property type="protein sequence ID" value="GGX29894.1"/>
    <property type="molecule type" value="Genomic_DNA"/>
</dbReference>
<protein>
    <submittedName>
        <fullName evidence="2">Uncharacterized protein</fullName>
    </submittedName>
</protein>